<evidence type="ECO:0000256" key="3">
    <source>
        <dbReference type="ARBA" id="ARBA00023163"/>
    </source>
</evidence>
<accession>A0A2V4BB06</accession>
<dbReference type="Pfam" id="PF17754">
    <property type="entry name" value="TetR_C_14"/>
    <property type="match status" value="1"/>
</dbReference>
<dbReference type="Gene3D" id="1.10.357.10">
    <property type="entry name" value="Tetracycline Repressor, domain 2"/>
    <property type="match status" value="1"/>
</dbReference>
<dbReference type="PRINTS" id="PR00455">
    <property type="entry name" value="HTHTETR"/>
</dbReference>
<evidence type="ECO:0000313" key="4">
    <source>
        <dbReference type="EMBL" id="PXY31239.1"/>
    </source>
</evidence>
<gene>
    <name evidence="4" type="ORF">BAY60_02195</name>
</gene>
<keyword evidence="1" id="KW-0805">Transcription regulation</keyword>
<keyword evidence="5" id="KW-1185">Reference proteome</keyword>
<dbReference type="Gene3D" id="1.10.10.60">
    <property type="entry name" value="Homeodomain-like"/>
    <property type="match status" value="1"/>
</dbReference>
<dbReference type="Proteomes" id="UP000249915">
    <property type="component" value="Unassembled WGS sequence"/>
</dbReference>
<dbReference type="OrthoDB" id="956698at2"/>
<dbReference type="Pfam" id="PF00440">
    <property type="entry name" value="TetR_N"/>
    <property type="match status" value="1"/>
</dbReference>
<evidence type="ECO:0000256" key="1">
    <source>
        <dbReference type="ARBA" id="ARBA00023015"/>
    </source>
</evidence>
<keyword evidence="2" id="KW-0238">DNA-binding</keyword>
<dbReference type="InterPro" id="IPR041347">
    <property type="entry name" value="MftR_C"/>
</dbReference>
<dbReference type="InterPro" id="IPR009057">
    <property type="entry name" value="Homeodomain-like_sf"/>
</dbReference>
<dbReference type="InterPro" id="IPR001647">
    <property type="entry name" value="HTH_TetR"/>
</dbReference>
<dbReference type="SUPFAM" id="SSF46689">
    <property type="entry name" value="Homeodomain-like"/>
    <property type="match status" value="1"/>
</dbReference>
<proteinExistence type="predicted"/>
<evidence type="ECO:0000313" key="5">
    <source>
        <dbReference type="Proteomes" id="UP000249915"/>
    </source>
</evidence>
<dbReference type="InterPro" id="IPR050109">
    <property type="entry name" value="HTH-type_TetR-like_transc_reg"/>
</dbReference>
<dbReference type="AlphaFoldDB" id="A0A2V4BB06"/>
<evidence type="ECO:0000256" key="2">
    <source>
        <dbReference type="ARBA" id="ARBA00023125"/>
    </source>
</evidence>
<dbReference type="RefSeq" id="WP_112279268.1">
    <property type="nucleotide sequence ID" value="NZ_MASW01000001.1"/>
</dbReference>
<reference evidence="4 5" key="1">
    <citation type="submission" date="2016-07" db="EMBL/GenBank/DDBJ databases">
        <title>Draft genome sequence of Prauserella muralis DSM 45305, isolated from a mould-covered wall in an indoor environment.</title>
        <authorList>
            <person name="Ruckert C."/>
            <person name="Albersmeier A."/>
            <person name="Jiang C.-L."/>
            <person name="Jiang Y."/>
            <person name="Kalinowski J."/>
            <person name="Schneider O."/>
            <person name="Winkler A."/>
            <person name="Zotchev S.B."/>
        </authorList>
    </citation>
    <scope>NUCLEOTIDE SEQUENCE [LARGE SCALE GENOMIC DNA]</scope>
    <source>
        <strain evidence="4 5">DSM 45305</strain>
    </source>
</reference>
<sequence>MTTSRDDRPAGLRERKKARTRAAIQDHALRLFIEQGYAATTVEQIAEAAEVSPSTFFRYFPTKEETVLYDRLDPVLIESFLNQPPELSPLAAVRGALHAIFDSLDSEESELERARQRLVFSVPELRARLLDQVAGGLTMLNDAVAKRVGREPDDFDVRVWSGSLIGILVAAYLASIEDGSDDFIGYFDRALTRLEEGVPLQP</sequence>
<comment type="caution">
    <text evidence="4">The sequence shown here is derived from an EMBL/GenBank/DDBJ whole genome shotgun (WGS) entry which is preliminary data.</text>
</comment>
<dbReference type="PROSITE" id="PS50977">
    <property type="entry name" value="HTH_TETR_2"/>
    <property type="match status" value="1"/>
</dbReference>
<organism evidence="4 5">
    <name type="scientific">Prauserella muralis</name>
    <dbReference type="NCBI Taxonomy" id="588067"/>
    <lineage>
        <taxon>Bacteria</taxon>
        <taxon>Bacillati</taxon>
        <taxon>Actinomycetota</taxon>
        <taxon>Actinomycetes</taxon>
        <taxon>Pseudonocardiales</taxon>
        <taxon>Pseudonocardiaceae</taxon>
        <taxon>Prauserella</taxon>
    </lineage>
</organism>
<dbReference type="PANTHER" id="PTHR30055:SF234">
    <property type="entry name" value="HTH-TYPE TRANSCRIPTIONAL REGULATOR BETI"/>
    <property type="match status" value="1"/>
</dbReference>
<dbReference type="GO" id="GO:0003700">
    <property type="term" value="F:DNA-binding transcription factor activity"/>
    <property type="evidence" value="ECO:0007669"/>
    <property type="project" value="TreeGrafter"/>
</dbReference>
<protein>
    <submittedName>
        <fullName evidence="4">TetR family transcriptional regulator</fullName>
    </submittedName>
</protein>
<dbReference type="EMBL" id="MASW01000001">
    <property type="protein sequence ID" value="PXY31239.1"/>
    <property type="molecule type" value="Genomic_DNA"/>
</dbReference>
<dbReference type="PANTHER" id="PTHR30055">
    <property type="entry name" value="HTH-TYPE TRANSCRIPTIONAL REGULATOR RUTR"/>
    <property type="match status" value="1"/>
</dbReference>
<name>A0A2V4BB06_9PSEU</name>
<keyword evidence="3" id="KW-0804">Transcription</keyword>
<dbReference type="GO" id="GO:0000976">
    <property type="term" value="F:transcription cis-regulatory region binding"/>
    <property type="evidence" value="ECO:0007669"/>
    <property type="project" value="TreeGrafter"/>
</dbReference>